<organism evidence="1 2">
    <name type="scientific">Nomascus leucogenys</name>
    <name type="common">Northern white-cheeked gibbon</name>
    <name type="synonym">Hylobates leucogenys</name>
    <dbReference type="NCBI Taxonomy" id="61853"/>
    <lineage>
        <taxon>Eukaryota</taxon>
        <taxon>Metazoa</taxon>
        <taxon>Chordata</taxon>
        <taxon>Craniata</taxon>
        <taxon>Vertebrata</taxon>
        <taxon>Euteleostomi</taxon>
        <taxon>Mammalia</taxon>
        <taxon>Eutheria</taxon>
        <taxon>Euarchontoglires</taxon>
        <taxon>Primates</taxon>
        <taxon>Haplorrhini</taxon>
        <taxon>Catarrhini</taxon>
        <taxon>Hylobatidae</taxon>
        <taxon>Nomascus</taxon>
    </lineage>
</organism>
<proteinExistence type="predicted"/>
<dbReference type="Ensembl" id="ENSNLET00000052825.1">
    <property type="protein sequence ID" value="ENSNLEP00000027200.1"/>
    <property type="gene ID" value="ENSNLEG00000027111.1"/>
</dbReference>
<evidence type="ECO:0000313" key="2">
    <source>
        <dbReference type="Proteomes" id="UP000001073"/>
    </source>
</evidence>
<dbReference type="InParanoid" id="A0A2I3G6K3"/>
<reference evidence="1 2" key="1">
    <citation type="submission" date="2012-10" db="EMBL/GenBank/DDBJ databases">
        <authorList>
            <consortium name="Gibbon Genome Sequencing Consortium"/>
        </authorList>
    </citation>
    <scope>NUCLEOTIDE SEQUENCE [LARGE SCALE GENOMIC DNA]</scope>
</reference>
<dbReference type="GeneTree" id="ENSGT01140000283641"/>
<dbReference type="EMBL" id="ADFV01190755">
    <property type="status" value="NOT_ANNOTATED_CDS"/>
    <property type="molecule type" value="Genomic_DNA"/>
</dbReference>
<keyword evidence="2" id="KW-1185">Reference proteome</keyword>
<reference evidence="1" key="2">
    <citation type="submission" date="2025-08" db="UniProtKB">
        <authorList>
            <consortium name="Ensembl"/>
        </authorList>
    </citation>
    <scope>IDENTIFICATION</scope>
</reference>
<evidence type="ECO:0000313" key="1">
    <source>
        <dbReference type="Ensembl" id="ENSNLEP00000027200.1"/>
    </source>
</evidence>
<dbReference type="AlphaFoldDB" id="A0A2I3G6K3"/>
<protein>
    <submittedName>
        <fullName evidence="1">Uncharacterized protein</fullName>
    </submittedName>
</protein>
<dbReference type="OMA" id="ITFGCPH"/>
<accession>A0A2I3G6K3</accession>
<reference evidence="1" key="3">
    <citation type="submission" date="2025-09" db="UniProtKB">
        <authorList>
            <consortium name="Ensembl"/>
        </authorList>
    </citation>
    <scope>IDENTIFICATION</scope>
</reference>
<sequence length="75" mass="8449">IARVADITGIRLCNLFQRKITFGCPHFCSRSLANCILSMSLSLYHLYLLHLKEVSFSMTYPCLSVHSWLATGAVE</sequence>
<dbReference type="Proteomes" id="UP000001073">
    <property type="component" value="Chromosome 1a"/>
</dbReference>
<name>A0A2I3G6K3_NOMLE</name>